<evidence type="ECO:0000313" key="2">
    <source>
        <dbReference type="EMBL" id="MCD7449326.1"/>
    </source>
</evidence>
<protein>
    <recommendedName>
        <fullName evidence="1">DUF7477 domain-containing protein</fullName>
    </recommendedName>
</protein>
<sequence length="220" mass="24099">MAATADQAAFILSIPRRKMIDETQETLRTSAFPRKMVQESLHCINLLRSNRLLIINCFVVDDHWFLIFEEIWRMNSAGLVGLPTNNNSCTADNKNILVLPIKAKKWLIVEKCLYLKLKGDVAKVSDGNVCAARGLSSSVRSFGLCPKSISAQEGSIPSLFSSFCLGSVFGCDGSSHQCLGFIVERFLLVVGCDGSSMPGLYSRRSLYLGCKGSGSSIHRP</sequence>
<organism evidence="2 3">
    <name type="scientific">Datura stramonium</name>
    <name type="common">Jimsonweed</name>
    <name type="synonym">Common thornapple</name>
    <dbReference type="NCBI Taxonomy" id="4076"/>
    <lineage>
        <taxon>Eukaryota</taxon>
        <taxon>Viridiplantae</taxon>
        <taxon>Streptophyta</taxon>
        <taxon>Embryophyta</taxon>
        <taxon>Tracheophyta</taxon>
        <taxon>Spermatophyta</taxon>
        <taxon>Magnoliopsida</taxon>
        <taxon>eudicotyledons</taxon>
        <taxon>Gunneridae</taxon>
        <taxon>Pentapetalae</taxon>
        <taxon>asterids</taxon>
        <taxon>lamiids</taxon>
        <taxon>Solanales</taxon>
        <taxon>Solanaceae</taxon>
        <taxon>Solanoideae</taxon>
        <taxon>Datureae</taxon>
        <taxon>Datura</taxon>
    </lineage>
</organism>
<proteinExistence type="predicted"/>
<evidence type="ECO:0000259" key="1">
    <source>
        <dbReference type="Pfam" id="PF24289"/>
    </source>
</evidence>
<comment type="caution">
    <text evidence="2">The sequence shown here is derived from an EMBL/GenBank/DDBJ whole genome shotgun (WGS) entry which is preliminary data.</text>
</comment>
<name>A0ABS8RR94_DATST</name>
<accession>A0ABS8RR94</accession>
<feature type="domain" description="DUF7477" evidence="1">
    <location>
        <begin position="2"/>
        <end position="40"/>
    </location>
</feature>
<dbReference type="Pfam" id="PF24289">
    <property type="entry name" value="DUF7477"/>
    <property type="match status" value="1"/>
</dbReference>
<dbReference type="EMBL" id="JACEIK010000091">
    <property type="protein sequence ID" value="MCD7449326.1"/>
    <property type="molecule type" value="Genomic_DNA"/>
</dbReference>
<dbReference type="InterPro" id="IPR055900">
    <property type="entry name" value="DUF7477"/>
</dbReference>
<reference evidence="2 3" key="1">
    <citation type="journal article" date="2021" name="BMC Genomics">
        <title>Datura genome reveals duplications of psychoactive alkaloid biosynthetic genes and high mutation rate following tissue culture.</title>
        <authorList>
            <person name="Rajewski A."/>
            <person name="Carter-House D."/>
            <person name="Stajich J."/>
            <person name="Litt A."/>
        </authorList>
    </citation>
    <scope>NUCLEOTIDE SEQUENCE [LARGE SCALE GENOMIC DNA]</scope>
    <source>
        <strain evidence="2">AR-01</strain>
    </source>
</reference>
<gene>
    <name evidence="2" type="ORF">HAX54_051267</name>
</gene>
<keyword evidence="3" id="KW-1185">Reference proteome</keyword>
<evidence type="ECO:0000313" key="3">
    <source>
        <dbReference type="Proteomes" id="UP000823775"/>
    </source>
</evidence>
<dbReference type="Proteomes" id="UP000823775">
    <property type="component" value="Unassembled WGS sequence"/>
</dbReference>